<protein>
    <submittedName>
        <fullName evidence="3">DUF3231 family protein</fullName>
    </submittedName>
</protein>
<dbReference type="EMBL" id="LQXD01000123">
    <property type="protein sequence ID" value="OIJ13484.1"/>
    <property type="molecule type" value="Genomic_DNA"/>
</dbReference>
<accession>A0A1S2LN11</accession>
<dbReference type="Gene3D" id="1.20.1260.10">
    <property type="match status" value="2"/>
</dbReference>
<evidence type="ECO:0000313" key="2">
    <source>
        <dbReference type="EMBL" id="OIJ13746.1"/>
    </source>
</evidence>
<organism evidence="2 4">
    <name type="scientific">Anaerobacillus isosaccharinicus</name>
    <dbReference type="NCBI Taxonomy" id="1532552"/>
    <lineage>
        <taxon>Bacteria</taxon>
        <taxon>Bacillati</taxon>
        <taxon>Bacillota</taxon>
        <taxon>Bacilli</taxon>
        <taxon>Bacillales</taxon>
        <taxon>Bacillaceae</taxon>
        <taxon>Anaerobacillus</taxon>
    </lineage>
</organism>
<gene>
    <name evidence="3" type="ORF">AWH56_022930</name>
    <name evidence="2" type="ORF">AWH56_13215</name>
    <name evidence="1" type="ORF">AWH56_13615</name>
</gene>
<dbReference type="OrthoDB" id="1675670at2"/>
<name>A0A1S2LN11_9BACI</name>
<sequence>MSISHIDMTATEISYLWNTYHVQSLNVCLLSYFDAIVEDDEIKKINADSLKVSRKYLSEIKAIFISENIPIPIGFSEASDLNETKDRLYTDPFILFYQWFIAKGNLNFGSMAINTIARDDIFTFFQKYSSDALTLLDEARKLLLNKGLWIRAPYMPPSNELELVKKESFLNGWFGDTRPLLGIEISSLFYNQITNTLGLCVLNSFIQVTETKEIKDYFIKGKNIAAKHIEVQTNIFKKEEVATPSTWNSGVTTAKDAPFSEKLMLNLVAMLNAQGVSNYGIAISTSARRDIAMTFTTLAAEAAKYAEEGAQLLIEKGWMEAPPHAPKRIDN</sequence>
<dbReference type="InterPro" id="IPR012347">
    <property type="entry name" value="Ferritin-like"/>
</dbReference>
<dbReference type="InterPro" id="IPR021617">
    <property type="entry name" value="DUF3231"/>
</dbReference>
<evidence type="ECO:0000313" key="4">
    <source>
        <dbReference type="Proteomes" id="UP000180175"/>
    </source>
</evidence>
<reference evidence="3 4" key="2">
    <citation type="journal article" date="2017" name="Genome Announc.">
        <title>Draft Genome Sequences of Four Alkaliphilic Bacteria Belonging to the Anaerobacillus Genus.</title>
        <authorList>
            <person name="Bassil N.M."/>
            <person name="Lloyd J.R."/>
        </authorList>
    </citation>
    <scope>NUCLEOTIDE SEQUENCE [LARGE SCALE GENOMIC DNA]</scope>
    <source>
        <strain evidence="3 4">NB2006</strain>
    </source>
</reference>
<proteinExistence type="predicted"/>
<dbReference type="EMBL" id="CP063356">
    <property type="protein sequence ID" value="QOY35503.1"/>
    <property type="molecule type" value="Genomic_DNA"/>
</dbReference>
<dbReference type="EMBL" id="LQXD01000121">
    <property type="protein sequence ID" value="OIJ13746.1"/>
    <property type="molecule type" value="Genomic_DNA"/>
</dbReference>
<evidence type="ECO:0000313" key="3">
    <source>
        <dbReference type="EMBL" id="QOY35503.1"/>
    </source>
</evidence>
<reference evidence="3 4" key="3">
    <citation type="journal article" date="2019" name="Int. J. Syst. Evol. Microbiol.">
        <title>Anaerobacillus isosaccharinicus sp. nov., an alkaliphilic bacterium which degrades isosaccharinic acid.</title>
        <authorList>
            <person name="Bassil N.M."/>
            <person name="Lloyd J.R."/>
        </authorList>
    </citation>
    <scope>NUCLEOTIDE SEQUENCE [LARGE SCALE GENOMIC DNA]</scope>
    <source>
        <strain evidence="3 4">NB2006</strain>
    </source>
</reference>
<reference evidence="2 4" key="1">
    <citation type="submission" date="2016-10" db="EMBL/GenBank/DDBJ databases">
        <title>Draft genome sequences of four alkaliphilic bacteria belonging to the Anaerobacillus genus.</title>
        <authorList>
            <person name="Bassil N.M."/>
            <person name="Lloyd J.R."/>
        </authorList>
    </citation>
    <scope>NUCLEOTIDE SEQUENCE [LARGE SCALE GENOMIC DNA]</scope>
    <source>
        <strain evidence="2 4">NB2006</strain>
    </source>
</reference>
<dbReference type="KEGG" id="aia:AWH56_022930"/>
<dbReference type="Proteomes" id="UP000180175">
    <property type="component" value="Chromosome"/>
</dbReference>
<dbReference type="RefSeq" id="WP_071317556.1">
    <property type="nucleotide sequence ID" value="NZ_CP063356.2"/>
</dbReference>
<keyword evidence="4" id="KW-1185">Reference proteome</keyword>
<dbReference type="Pfam" id="PF11553">
    <property type="entry name" value="DUF3231"/>
    <property type="match status" value="2"/>
</dbReference>
<dbReference type="AlphaFoldDB" id="A0A1S2LN11"/>
<evidence type="ECO:0000313" key="1">
    <source>
        <dbReference type="EMBL" id="OIJ13484.1"/>
    </source>
</evidence>
<reference evidence="3" key="4">
    <citation type="submission" date="2020-10" db="EMBL/GenBank/DDBJ databases">
        <authorList>
            <person name="Bassil N.M."/>
            <person name="Lloyd J.R."/>
        </authorList>
    </citation>
    <scope>NUCLEOTIDE SEQUENCE</scope>
    <source>
        <strain evidence="3">NB2006</strain>
    </source>
</reference>